<dbReference type="RefSeq" id="WP_187265619.1">
    <property type="nucleotide sequence ID" value="NZ_JBHUEJ010000015.1"/>
</dbReference>
<comment type="caution">
    <text evidence="2">The sequence shown here is derived from an EMBL/GenBank/DDBJ whole genome shotgun (WGS) entry which is preliminary data.</text>
</comment>
<dbReference type="Pfam" id="PF14023">
    <property type="entry name" value="Bestrophin-like"/>
    <property type="match status" value="1"/>
</dbReference>
<accession>A0ABW4KT31</accession>
<feature type="transmembrane region" description="Helical" evidence="1">
    <location>
        <begin position="192"/>
        <end position="211"/>
    </location>
</feature>
<keyword evidence="1" id="KW-0472">Membrane</keyword>
<dbReference type="EMBL" id="JBHUEJ010000015">
    <property type="protein sequence ID" value="MFD1710379.1"/>
    <property type="molecule type" value="Genomic_DNA"/>
</dbReference>
<keyword evidence="3" id="KW-1185">Reference proteome</keyword>
<feature type="transmembrane region" description="Helical" evidence="1">
    <location>
        <begin position="24"/>
        <end position="42"/>
    </location>
</feature>
<evidence type="ECO:0000313" key="2">
    <source>
        <dbReference type="EMBL" id="MFD1710379.1"/>
    </source>
</evidence>
<keyword evidence="1" id="KW-1133">Transmembrane helix</keyword>
<feature type="transmembrane region" description="Helical" evidence="1">
    <location>
        <begin position="167"/>
        <end position="186"/>
    </location>
</feature>
<proteinExistence type="predicted"/>
<dbReference type="Proteomes" id="UP001597304">
    <property type="component" value="Unassembled WGS sequence"/>
</dbReference>
<evidence type="ECO:0000256" key="1">
    <source>
        <dbReference type="SAM" id="Phobius"/>
    </source>
</evidence>
<protein>
    <submittedName>
        <fullName evidence="2">DUF4239 domain-containing protein</fullName>
    </submittedName>
</protein>
<organism evidence="2 3">
    <name type="scientific">Ottowia flava</name>
    <dbReference type="NCBI Taxonomy" id="2675430"/>
    <lineage>
        <taxon>Bacteria</taxon>
        <taxon>Pseudomonadati</taxon>
        <taxon>Pseudomonadota</taxon>
        <taxon>Betaproteobacteria</taxon>
        <taxon>Burkholderiales</taxon>
        <taxon>Comamonadaceae</taxon>
        <taxon>Ottowia</taxon>
    </lineage>
</organism>
<reference evidence="3" key="1">
    <citation type="journal article" date="2019" name="Int. J. Syst. Evol. Microbiol.">
        <title>The Global Catalogue of Microorganisms (GCM) 10K type strain sequencing project: providing services to taxonomists for standard genome sequencing and annotation.</title>
        <authorList>
            <consortium name="The Broad Institute Genomics Platform"/>
            <consortium name="The Broad Institute Genome Sequencing Center for Infectious Disease"/>
            <person name="Wu L."/>
            <person name="Ma J."/>
        </authorList>
    </citation>
    <scope>NUCLEOTIDE SEQUENCE [LARGE SCALE GENOMIC DNA]</scope>
    <source>
        <strain evidence="3">LMG 29247</strain>
    </source>
</reference>
<name>A0ABW4KT31_9BURK</name>
<sequence length="242" mass="26812">MLTTLGVAAYRGRANRAIPSTLPPGFVTAVVLPISLVISLLVNDIWRKYSDAQDTVVAEASTVADAVRAIHRLPADSSAELNGLMYAYVHGDVPQDWRTYQTRRTPIETRSALNEMEFRVARLLQSPQIDLPARATLAVLASDLTDLDKLRKKRTQLSAGRLDNSRWAVLCVLLLTGLAVLVEVVYGQRKNYFVSVGLFVMGYGTLIYMLVTHDRPFSGETIVSHHPIAEAYANQLKSFQAR</sequence>
<keyword evidence="1" id="KW-0812">Transmembrane</keyword>
<evidence type="ECO:0000313" key="3">
    <source>
        <dbReference type="Proteomes" id="UP001597304"/>
    </source>
</evidence>
<gene>
    <name evidence="2" type="ORF">ACFSF0_07160</name>
</gene>
<dbReference type="InterPro" id="IPR025333">
    <property type="entry name" value="DUF4239"/>
</dbReference>